<dbReference type="InterPro" id="IPR057710">
    <property type="entry name" value="DUF7950"/>
</dbReference>
<feature type="region of interest" description="Disordered" evidence="1">
    <location>
        <begin position="36"/>
        <end position="67"/>
    </location>
</feature>
<reference evidence="6" key="1">
    <citation type="journal article" date="2020" name="Genome Biol.">
        <title>Gamete binning: chromosome-level and haplotype-resolved genome assembly enabled by high-throughput single-cell sequencing of gamete genomes.</title>
        <authorList>
            <person name="Campoy J.A."/>
            <person name="Sun H."/>
            <person name="Goel M."/>
            <person name="Jiao W.-B."/>
            <person name="Folz-Donahue K."/>
            <person name="Wang N."/>
            <person name="Rubio M."/>
            <person name="Liu C."/>
            <person name="Kukat C."/>
            <person name="Ruiz D."/>
            <person name="Huettel B."/>
            <person name="Schneeberger K."/>
        </authorList>
    </citation>
    <scope>NUCLEOTIDE SEQUENCE [LARGE SCALE GENOMIC DNA]</scope>
    <source>
        <strain evidence="6">cv. Rojo Pasion</strain>
    </source>
</reference>
<protein>
    <recommendedName>
        <fullName evidence="2">DUF7950 domain-containing protein</fullName>
    </recommendedName>
</protein>
<dbReference type="Proteomes" id="UP000507245">
    <property type="component" value="Unassembled WGS sequence"/>
</dbReference>
<feature type="region of interest" description="Disordered" evidence="1">
    <location>
        <begin position="111"/>
        <end position="133"/>
    </location>
</feature>
<evidence type="ECO:0000256" key="1">
    <source>
        <dbReference type="SAM" id="MobiDB-lite"/>
    </source>
</evidence>
<accession>A0A6J5WVJ4</accession>
<dbReference type="PANTHER" id="PTHR33595:SF4">
    <property type="entry name" value="EMB|CAB62340.1"/>
    <property type="match status" value="1"/>
</dbReference>
<evidence type="ECO:0000313" key="6">
    <source>
        <dbReference type="Proteomes" id="UP000507245"/>
    </source>
</evidence>
<sequence length="379" mass="43071">MCSQHCWSGALDTWWFLTQPPRSCYDYRFSSRRLEREREKERVKEREREGDRQTDRQRSGIQAKGKERKILPRGWMDAGDGWHVAGGESLARDKTIINRIMLKFRPIAPKPAAVGSSSGPISPDKKSPHLTSKRVKRKYIRVGKIHNNSGSGRRLIDTSSSAEEETPKASLDSAIVTLQLMPEKTDFQGFPGTGSWCRIDPTVAKIRDLPTWMNQNDPKMSRSVGNKCVSAGPDRTALVPRVMALESWVTVESVTDTCMDVRGLGCTDEEKMRILEKDTCPGFISDSSNRVKWVNEAYKRMVVSQCEEQQAEAAEVRVWLVTKANLPPYAYPGFTCRVRVQYYTWQKEKCSKMVPCDVWRMECGLAWRLDIKAALSLGL</sequence>
<reference evidence="4 5" key="2">
    <citation type="submission" date="2020-05" db="EMBL/GenBank/DDBJ databases">
        <authorList>
            <person name="Campoy J."/>
            <person name="Schneeberger K."/>
            <person name="Spophaly S."/>
        </authorList>
    </citation>
    <scope>NUCLEOTIDE SEQUENCE [LARGE SCALE GENOMIC DNA]</scope>
    <source>
        <strain evidence="4">PruArmRojPasFocal</strain>
    </source>
</reference>
<evidence type="ECO:0000259" key="2">
    <source>
        <dbReference type="Pfam" id="PF25821"/>
    </source>
</evidence>
<evidence type="ECO:0000313" key="4">
    <source>
        <dbReference type="EMBL" id="CAB4305766.1"/>
    </source>
</evidence>
<name>A0A6J5WVJ4_PRUAR</name>
<dbReference type="EMBL" id="CAEKDK010000003">
    <property type="protein sequence ID" value="CAB4275280.1"/>
    <property type="molecule type" value="Genomic_DNA"/>
</dbReference>
<dbReference type="Proteomes" id="UP000507222">
    <property type="component" value="Unassembled WGS sequence"/>
</dbReference>
<keyword evidence="6" id="KW-1185">Reference proteome</keyword>
<feature type="domain" description="DUF7950" evidence="2">
    <location>
        <begin position="246"/>
        <end position="376"/>
    </location>
</feature>
<proteinExistence type="predicted"/>
<gene>
    <name evidence="3" type="ORF">CURHAP_LOCUS24100</name>
    <name evidence="4" type="ORF">ORAREDHAP_LOCUS23821</name>
</gene>
<dbReference type="OrthoDB" id="1898295at2759"/>
<dbReference type="PANTHER" id="PTHR33595">
    <property type="entry name" value="VON WILLEBRAND FACTOR A DOMAIN PROTEIN"/>
    <property type="match status" value="1"/>
</dbReference>
<evidence type="ECO:0000313" key="3">
    <source>
        <dbReference type="EMBL" id="CAB4275280.1"/>
    </source>
</evidence>
<dbReference type="Pfam" id="PF25821">
    <property type="entry name" value="DUF7950"/>
    <property type="match status" value="1"/>
</dbReference>
<evidence type="ECO:0000313" key="5">
    <source>
        <dbReference type="Proteomes" id="UP000507222"/>
    </source>
</evidence>
<organism evidence="4 6">
    <name type="scientific">Prunus armeniaca</name>
    <name type="common">Apricot</name>
    <name type="synonym">Armeniaca vulgaris</name>
    <dbReference type="NCBI Taxonomy" id="36596"/>
    <lineage>
        <taxon>Eukaryota</taxon>
        <taxon>Viridiplantae</taxon>
        <taxon>Streptophyta</taxon>
        <taxon>Embryophyta</taxon>
        <taxon>Tracheophyta</taxon>
        <taxon>Spermatophyta</taxon>
        <taxon>Magnoliopsida</taxon>
        <taxon>eudicotyledons</taxon>
        <taxon>Gunneridae</taxon>
        <taxon>Pentapetalae</taxon>
        <taxon>rosids</taxon>
        <taxon>fabids</taxon>
        <taxon>Rosales</taxon>
        <taxon>Rosaceae</taxon>
        <taxon>Amygdaloideae</taxon>
        <taxon>Amygdaleae</taxon>
        <taxon>Prunus</taxon>
    </lineage>
</organism>
<dbReference type="EMBL" id="CAEKKB010000003">
    <property type="protein sequence ID" value="CAB4305766.1"/>
    <property type="molecule type" value="Genomic_DNA"/>
</dbReference>
<dbReference type="AlphaFoldDB" id="A0A6J5WVJ4"/>